<keyword evidence="3" id="KW-1185">Reference proteome</keyword>
<dbReference type="CDD" id="cd12885">
    <property type="entry name" value="SPRY_RanBP_like"/>
    <property type="match status" value="1"/>
</dbReference>
<sequence length="446" mass="49808">MNFSHFIHKFRPLFKSRRGGQRGRRILSGVLFHGLSPSISRVLCFLPSLNMARTRSMLLLFFPFFLLNYPPSSLHVRFIVMLWGFVLNVGRVTVNFGQEKFAFDLKIRNSTQFNTNSCRGDLRFIRLYATTKPQQPKQQSDPLLPPIQAFSLGYILIFPAKMANYFSEVSGKRGTPEEEEARYPRAMDKSNFEDPFTDLSDDHLTVKYTYGGSSSSMEGMVQPRIQAPINCIAYYFEILVTNAGSEGRIATGFSTASWIDSLGSSDFNKCYYHGDTGLIHCLQGKGLTLTAANKTTASTYTTGDIVGCGTSPKVFNGVLYPTVALHSKNEEVTVNFQPQTFRFDLVGHKTFIKGKLSVEIEKISISPSVTLDLVKSYLARYGYQNTLHALGGPDNTDSSDSDPDNNSSDSENHSSDSDPDNHPPHPPSGLEVVLRQLRASSYFCRR</sequence>
<dbReference type="Proteomes" id="UP000266723">
    <property type="component" value="Unassembled WGS sequence"/>
</dbReference>
<evidence type="ECO:0000313" key="3">
    <source>
        <dbReference type="Proteomes" id="UP000266723"/>
    </source>
</evidence>
<evidence type="ECO:0000313" key="2">
    <source>
        <dbReference type="EMBL" id="KAF3546213.1"/>
    </source>
</evidence>
<reference evidence="2 3" key="1">
    <citation type="journal article" date="2020" name="BMC Genomics">
        <title>Intraspecific diversification of the crop wild relative Brassica cretica Lam. using demographic model selection.</title>
        <authorList>
            <person name="Kioukis A."/>
            <person name="Michalopoulou V.A."/>
            <person name="Briers L."/>
            <person name="Pirintsos S."/>
            <person name="Studholme D.J."/>
            <person name="Pavlidis P."/>
            <person name="Sarris P.F."/>
        </authorList>
    </citation>
    <scope>NUCLEOTIDE SEQUENCE [LARGE SCALE GENOMIC DNA]</scope>
    <source>
        <strain evidence="3">cv. PFS-1207/04</strain>
    </source>
</reference>
<dbReference type="InterPro" id="IPR013320">
    <property type="entry name" value="ConA-like_dom_sf"/>
</dbReference>
<feature type="compositionally biased region" description="Basic and acidic residues" evidence="1">
    <location>
        <begin position="410"/>
        <end position="423"/>
    </location>
</feature>
<dbReference type="InterPro" id="IPR043136">
    <property type="entry name" value="B30.2/SPRY_sf"/>
</dbReference>
<evidence type="ECO:0008006" key="4">
    <source>
        <dbReference type="Google" id="ProtNLM"/>
    </source>
</evidence>
<protein>
    <recommendedName>
        <fullName evidence="4">SPRY domain-containing protein</fullName>
    </recommendedName>
</protein>
<gene>
    <name evidence="2" type="ORF">DY000_02003119</name>
</gene>
<evidence type="ECO:0000256" key="1">
    <source>
        <dbReference type="SAM" id="MobiDB-lite"/>
    </source>
</evidence>
<accession>A0ABQ7C4H7</accession>
<proteinExistence type="predicted"/>
<comment type="caution">
    <text evidence="2">The sequence shown here is derived from an EMBL/GenBank/DDBJ whole genome shotgun (WGS) entry which is preliminary data.</text>
</comment>
<dbReference type="EMBL" id="QGKV02000832">
    <property type="protein sequence ID" value="KAF3546213.1"/>
    <property type="molecule type" value="Genomic_DNA"/>
</dbReference>
<feature type="region of interest" description="Disordered" evidence="1">
    <location>
        <begin position="389"/>
        <end position="431"/>
    </location>
</feature>
<organism evidence="2 3">
    <name type="scientific">Brassica cretica</name>
    <name type="common">Mustard</name>
    <dbReference type="NCBI Taxonomy" id="69181"/>
    <lineage>
        <taxon>Eukaryota</taxon>
        <taxon>Viridiplantae</taxon>
        <taxon>Streptophyta</taxon>
        <taxon>Embryophyta</taxon>
        <taxon>Tracheophyta</taxon>
        <taxon>Spermatophyta</taxon>
        <taxon>Magnoliopsida</taxon>
        <taxon>eudicotyledons</taxon>
        <taxon>Gunneridae</taxon>
        <taxon>Pentapetalae</taxon>
        <taxon>rosids</taxon>
        <taxon>malvids</taxon>
        <taxon>Brassicales</taxon>
        <taxon>Brassicaceae</taxon>
        <taxon>Brassiceae</taxon>
        <taxon>Brassica</taxon>
    </lineage>
</organism>
<dbReference type="Gene3D" id="2.60.120.920">
    <property type="match status" value="1"/>
</dbReference>
<dbReference type="SUPFAM" id="SSF49899">
    <property type="entry name" value="Concanavalin A-like lectins/glucanases"/>
    <property type="match status" value="1"/>
</dbReference>
<dbReference type="InterPro" id="IPR044736">
    <property type="entry name" value="Gid1/RanBPM/SPLA_SPRY"/>
</dbReference>
<name>A0ABQ7C4H7_BRACR</name>